<proteinExistence type="predicted"/>
<name>A0A3N4M0P5_9PEZI</name>
<dbReference type="EMBL" id="ML121531">
    <property type="protein sequence ID" value="RPB27419.1"/>
    <property type="molecule type" value="Genomic_DNA"/>
</dbReference>
<protein>
    <submittedName>
        <fullName evidence="1">Uncharacterized protein</fullName>
    </submittedName>
</protein>
<evidence type="ECO:0000313" key="1">
    <source>
        <dbReference type="EMBL" id="RPB27419.1"/>
    </source>
</evidence>
<dbReference type="Proteomes" id="UP000267821">
    <property type="component" value="Unassembled WGS sequence"/>
</dbReference>
<accession>A0A3N4M0P5</accession>
<gene>
    <name evidence="1" type="ORF">L211DRAFT_834277</name>
</gene>
<organism evidence="1 2">
    <name type="scientific">Terfezia boudieri ATCC MYA-4762</name>
    <dbReference type="NCBI Taxonomy" id="1051890"/>
    <lineage>
        <taxon>Eukaryota</taxon>
        <taxon>Fungi</taxon>
        <taxon>Dikarya</taxon>
        <taxon>Ascomycota</taxon>
        <taxon>Pezizomycotina</taxon>
        <taxon>Pezizomycetes</taxon>
        <taxon>Pezizales</taxon>
        <taxon>Pezizaceae</taxon>
        <taxon>Terfezia</taxon>
    </lineage>
</organism>
<dbReference type="InParanoid" id="A0A3N4M0P5"/>
<reference evidence="1 2" key="1">
    <citation type="journal article" date="2018" name="Nat. Ecol. Evol.">
        <title>Pezizomycetes genomes reveal the molecular basis of ectomycorrhizal truffle lifestyle.</title>
        <authorList>
            <person name="Murat C."/>
            <person name="Payen T."/>
            <person name="Noel B."/>
            <person name="Kuo A."/>
            <person name="Morin E."/>
            <person name="Chen J."/>
            <person name="Kohler A."/>
            <person name="Krizsan K."/>
            <person name="Balestrini R."/>
            <person name="Da Silva C."/>
            <person name="Montanini B."/>
            <person name="Hainaut M."/>
            <person name="Levati E."/>
            <person name="Barry K.W."/>
            <person name="Belfiori B."/>
            <person name="Cichocki N."/>
            <person name="Clum A."/>
            <person name="Dockter R.B."/>
            <person name="Fauchery L."/>
            <person name="Guy J."/>
            <person name="Iotti M."/>
            <person name="Le Tacon F."/>
            <person name="Lindquist E.A."/>
            <person name="Lipzen A."/>
            <person name="Malagnac F."/>
            <person name="Mello A."/>
            <person name="Molinier V."/>
            <person name="Miyauchi S."/>
            <person name="Poulain J."/>
            <person name="Riccioni C."/>
            <person name="Rubini A."/>
            <person name="Sitrit Y."/>
            <person name="Splivallo R."/>
            <person name="Traeger S."/>
            <person name="Wang M."/>
            <person name="Zifcakova L."/>
            <person name="Wipf D."/>
            <person name="Zambonelli A."/>
            <person name="Paolocci F."/>
            <person name="Nowrousian M."/>
            <person name="Ottonello S."/>
            <person name="Baldrian P."/>
            <person name="Spatafora J.W."/>
            <person name="Henrissat B."/>
            <person name="Nagy L.G."/>
            <person name="Aury J.M."/>
            <person name="Wincker P."/>
            <person name="Grigoriev I.V."/>
            <person name="Bonfante P."/>
            <person name="Martin F.M."/>
        </authorList>
    </citation>
    <scope>NUCLEOTIDE SEQUENCE [LARGE SCALE GENOMIC DNA]</scope>
    <source>
        <strain evidence="1 2">ATCC MYA-4762</strain>
    </source>
</reference>
<keyword evidence="2" id="KW-1185">Reference proteome</keyword>
<sequence length="81" mass="8948">MEGDTQCGGVTAEIKALFDANPPWKDESKGLQPDKLQEYMTESWSTDYCGWYSSAVGAFGGGKIWGRELTYFLGGNRVGRM</sequence>
<evidence type="ECO:0000313" key="2">
    <source>
        <dbReference type="Proteomes" id="UP000267821"/>
    </source>
</evidence>
<dbReference type="AlphaFoldDB" id="A0A3N4M0P5"/>